<dbReference type="GO" id="GO:0005829">
    <property type="term" value="C:cytosol"/>
    <property type="evidence" value="ECO:0007669"/>
    <property type="project" value="TreeGrafter"/>
</dbReference>
<keyword evidence="8" id="KW-0170">Cobalt</keyword>
<dbReference type="SUPFAM" id="SSF53187">
    <property type="entry name" value="Zn-dependent exopeptidases"/>
    <property type="match status" value="1"/>
</dbReference>
<evidence type="ECO:0000259" key="18">
    <source>
        <dbReference type="Pfam" id="PF07687"/>
    </source>
</evidence>
<keyword evidence="20" id="KW-0224">Dipeptidase</keyword>
<dbReference type="EMBL" id="UGVL01000001">
    <property type="protein sequence ID" value="SUE35158.1"/>
    <property type="molecule type" value="Genomic_DNA"/>
</dbReference>
<dbReference type="PIRSF" id="PIRSF016599">
    <property type="entry name" value="Xaa-His_dipept"/>
    <property type="match status" value="1"/>
</dbReference>
<comment type="catalytic activity">
    <reaction evidence="9">
        <text>Hydrolysis of dipeptides, preferentially hydrophobic dipeptides including prolyl amino acids.</text>
        <dbReference type="EC" id="3.4.13.18"/>
    </reaction>
</comment>
<evidence type="ECO:0000256" key="16">
    <source>
        <dbReference type="ARBA" id="ARBA00077688"/>
    </source>
</evidence>
<dbReference type="Pfam" id="PF07687">
    <property type="entry name" value="M20_dimer"/>
    <property type="match status" value="1"/>
</dbReference>
<name>A0A379MU13_9BACT</name>
<dbReference type="PANTHER" id="PTHR43501">
    <property type="entry name" value="CYTOSOL NON-SPECIFIC DIPEPTIDASE"/>
    <property type="match status" value="1"/>
</dbReference>
<dbReference type="STRING" id="880526.GCA_000427365_01420"/>
<feature type="domain" description="Peptidase M20 dimerisation" evidence="18">
    <location>
        <begin position="214"/>
        <end position="271"/>
    </location>
</feature>
<evidence type="ECO:0000256" key="8">
    <source>
        <dbReference type="ARBA" id="ARBA00023285"/>
    </source>
</evidence>
<evidence type="ECO:0000256" key="13">
    <source>
        <dbReference type="ARBA" id="ARBA00071271"/>
    </source>
</evidence>
<evidence type="ECO:0000256" key="11">
    <source>
        <dbReference type="ARBA" id="ARBA00044252"/>
    </source>
</evidence>
<keyword evidence="5 20" id="KW-0378">Hydrolase</keyword>
<dbReference type="OrthoDB" id="9773892at2"/>
<organism evidence="20 21">
    <name type="scientific">Rikenella microfusus</name>
    <dbReference type="NCBI Taxonomy" id="28139"/>
    <lineage>
        <taxon>Bacteria</taxon>
        <taxon>Pseudomonadati</taxon>
        <taxon>Bacteroidota</taxon>
        <taxon>Bacteroidia</taxon>
        <taxon>Bacteroidales</taxon>
        <taxon>Rikenellaceae</taxon>
        <taxon>Rikenella</taxon>
    </lineage>
</organism>
<evidence type="ECO:0000313" key="19">
    <source>
        <dbReference type="EMBL" id="SUE32837.1"/>
    </source>
</evidence>
<keyword evidence="7" id="KW-0482">Metalloprotease</keyword>
<evidence type="ECO:0000256" key="10">
    <source>
        <dbReference type="ARBA" id="ARBA00038976"/>
    </source>
</evidence>
<dbReference type="GO" id="GO:0070573">
    <property type="term" value="F:metallodipeptidase activity"/>
    <property type="evidence" value="ECO:0007669"/>
    <property type="project" value="TreeGrafter"/>
</dbReference>
<evidence type="ECO:0000313" key="20">
    <source>
        <dbReference type="EMBL" id="SUE35158.1"/>
    </source>
</evidence>
<evidence type="ECO:0000256" key="12">
    <source>
        <dbReference type="ARBA" id="ARBA00061423"/>
    </source>
</evidence>
<reference evidence="20 21" key="1">
    <citation type="submission" date="2018-06" db="EMBL/GenBank/DDBJ databases">
        <authorList>
            <consortium name="Pathogen Informatics"/>
            <person name="Doyle S."/>
        </authorList>
    </citation>
    <scope>NUCLEOTIDE SEQUENCE [LARGE SCALE GENOMIC DNA]</scope>
    <source>
        <strain evidence="20 21">NCTC11190</strain>
    </source>
</reference>
<dbReference type="NCBIfam" id="TIGR01893">
    <property type="entry name" value="aa-his-dipept"/>
    <property type="match status" value="1"/>
</dbReference>
<evidence type="ECO:0000256" key="15">
    <source>
        <dbReference type="ARBA" id="ARBA00076004"/>
    </source>
</evidence>
<dbReference type="PANTHER" id="PTHR43501:SF1">
    <property type="entry name" value="CYTOSOL NON-SPECIFIC DIPEPTIDASE"/>
    <property type="match status" value="1"/>
</dbReference>
<dbReference type="InterPro" id="IPR001160">
    <property type="entry name" value="Peptidase_M20C"/>
</dbReference>
<dbReference type="FunFam" id="3.40.630.10:FF:000015">
    <property type="entry name" value="Aminoacyl-histidine dipeptidase PepD"/>
    <property type="match status" value="1"/>
</dbReference>
<dbReference type="Gene3D" id="3.40.630.10">
    <property type="entry name" value="Zn peptidases"/>
    <property type="match status" value="2"/>
</dbReference>
<evidence type="ECO:0000256" key="4">
    <source>
        <dbReference type="ARBA" id="ARBA00022723"/>
    </source>
</evidence>
<keyword evidence="4" id="KW-0479">Metal-binding</keyword>
<dbReference type="CDD" id="cd03890">
    <property type="entry name" value="M20_pepD"/>
    <property type="match status" value="1"/>
</dbReference>
<dbReference type="EC" id="3.4.13.18" evidence="10"/>
<evidence type="ECO:0000256" key="6">
    <source>
        <dbReference type="ARBA" id="ARBA00022833"/>
    </source>
</evidence>
<evidence type="ECO:0000256" key="1">
    <source>
        <dbReference type="ARBA" id="ARBA00001941"/>
    </source>
</evidence>
<evidence type="ECO:0000256" key="7">
    <source>
        <dbReference type="ARBA" id="ARBA00023049"/>
    </source>
</evidence>
<evidence type="ECO:0000313" key="21">
    <source>
        <dbReference type="Proteomes" id="UP000255233"/>
    </source>
</evidence>
<dbReference type="Proteomes" id="UP000255233">
    <property type="component" value="Unassembled WGS sequence"/>
</dbReference>
<comment type="cofactor">
    <cofactor evidence="2">
        <name>Zn(2+)</name>
        <dbReference type="ChEBI" id="CHEBI:29105"/>
    </cofactor>
</comment>
<accession>A0A379MU13</accession>
<dbReference type="GO" id="GO:0046872">
    <property type="term" value="F:metal ion binding"/>
    <property type="evidence" value="ECO:0007669"/>
    <property type="project" value="UniProtKB-KW"/>
</dbReference>
<dbReference type="InterPro" id="IPR002933">
    <property type="entry name" value="Peptidase_M20"/>
</dbReference>
<evidence type="ECO:0000256" key="5">
    <source>
        <dbReference type="ARBA" id="ARBA00022801"/>
    </source>
</evidence>
<dbReference type="AlphaFoldDB" id="A0A379MU13"/>
<dbReference type="RefSeq" id="WP_027291103.1">
    <property type="nucleotide sequence ID" value="NZ_UGVL01000001.1"/>
</dbReference>
<comment type="cofactor">
    <cofactor evidence="1">
        <name>Co(2+)</name>
        <dbReference type="ChEBI" id="CHEBI:48828"/>
    </cofactor>
</comment>
<keyword evidence="3" id="KW-0645">Protease</keyword>
<evidence type="ECO:0000256" key="14">
    <source>
        <dbReference type="ARBA" id="ARBA00075285"/>
    </source>
</evidence>
<evidence type="ECO:0000256" key="17">
    <source>
        <dbReference type="ARBA" id="ARBA00078074"/>
    </source>
</evidence>
<dbReference type="InterPro" id="IPR011650">
    <property type="entry name" value="Peptidase_M20_dimer"/>
</dbReference>
<dbReference type="FunFam" id="3.40.630.10:FF:000018">
    <property type="entry name" value="Aminoacyl-histidine dipeptidase PepD"/>
    <property type="match status" value="1"/>
</dbReference>
<dbReference type="GO" id="GO:0006508">
    <property type="term" value="P:proteolysis"/>
    <property type="evidence" value="ECO:0007669"/>
    <property type="project" value="UniProtKB-KW"/>
</dbReference>
<keyword evidence="6" id="KW-0862">Zinc</keyword>
<proteinExistence type="inferred from homology"/>
<sequence>MKKIAELEPRIVWKIFEEITRVPRPSKKEVKIQAFIESFADAHALERKRDVKGNIVIVRPASPGREDEPALILQSHMDMVCEKDSDIRIDFENDPIEAYVDGEWVKARGTTLGADCGIGMALQMAVLIDPELHGPKIEALFTVDEEQGLTGAMNLGEGMLTGNRMINLDSEDEGEIFIGCAGGIDTVATLTYAPEPAPSTPDYEYYTIEVSGLHGGHSGDDIEKGFANSNKVLNRILWNLARKHGLRLSRFDGGNLRNAIPREARALAALPAGQVAAAGTAFRTLADEIIREFAYTETSMRITFEPSAERPVHALPADAQSRLLQVLYAVPHGVMAMSFAMPGLVETSTNLASVKMPEEGRIVITTSQRSSVESAKRDIADRVAAVFALAGAEVRHTDGYPGWSPNPASPLVRKSSAIYREMFGRDPKVRAIHAGLECGLFLTRYPELDMISTGPTLRGVHSPAERVDIASVGKVWEYLRRLVEEV</sequence>
<evidence type="ECO:0000256" key="3">
    <source>
        <dbReference type="ARBA" id="ARBA00022670"/>
    </source>
</evidence>
<evidence type="ECO:0000256" key="9">
    <source>
        <dbReference type="ARBA" id="ARBA00036421"/>
    </source>
</evidence>
<gene>
    <name evidence="20" type="primary">pepD_4</name>
    <name evidence="19" type="synonym">pepD_1</name>
    <name evidence="19" type="ORF">NCTC11190_00017</name>
    <name evidence="20" type="ORF">NCTC11190_02404</name>
</gene>
<protein>
    <recommendedName>
        <fullName evidence="13">Cytosol non-specific dipeptidase</fullName>
        <ecNumber evidence="10">3.4.13.18</ecNumber>
    </recommendedName>
    <alternativeName>
        <fullName evidence="16">Aminoacyl-histidine dipeptidase</fullName>
    </alternativeName>
    <alternativeName>
        <fullName evidence="15">Beta-alanyl-histidine dipeptidase</fullName>
    </alternativeName>
    <alternativeName>
        <fullName evidence="14">Carnosinase</fullName>
    </alternativeName>
    <alternativeName>
        <fullName evidence="11">Peptidase D</fullName>
    </alternativeName>
    <alternativeName>
        <fullName evidence="17">Xaa-His dipeptidase</fullName>
    </alternativeName>
</protein>
<dbReference type="EMBL" id="UGVL01000001">
    <property type="protein sequence ID" value="SUE32837.1"/>
    <property type="molecule type" value="Genomic_DNA"/>
</dbReference>
<evidence type="ECO:0000256" key="2">
    <source>
        <dbReference type="ARBA" id="ARBA00001947"/>
    </source>
</evidence>
<dbReference type="PRINTS" id="PR00934">
    <property type="entry name" value="XHISDIPTASE"/>
</dbReference>
<comment type="similarity">
    <text evidence="12">Belongs to the peptidase M20C family.</text>
</comment>
<keyword evidence="21" id="KW-1185">Reference proteome</keyword>
<dbReference type="Pfam" id="PF01546">
    <property type="entry name" value="Peptidase_M20"/>
    <property type="match status" value="1"/>
</dbReference>